<gene>
    <name evidence="7" type="ORF">GC097_11420</name>
</gene>
<dbReference type="InterPro" id="IPR050245">
    <property type="entry name" value="PrsA_foldase"/>
</dbReference>
<feature type="signal peptide" evidence="6">
    <location>
        <begin position="1"/>
        <end position="27"/>
    </location>
</feature>
<organism evidence="7 8">
    <name type="scientific">Paenibacillus planticolens</name>
    <dbReference type="NCBI Taxonomy" id="2654976"/>
    <lineage>
        <taxon>Bacteria</taxon>
        <taxon>Bacillati</taxon>
        <taxon>Bacillota</taxon>
        <taxon>Bacilli</taxon>
        <taxon>Bacillales</taxon>
        <taxon>Paenibacillaceae</taxon>
        <taxon>Paenibacillus</taxon>
    </lineage>
</organism>
<feature type="chain" id="PRO_5047269037" description="peptidylprolyl isomerase" evidence="6">
    <location>
        <begin position="28"/>
        <end position="350"/>
    </location>
</feature>
<protein>
    <recommendedName>
        <fullName evidence="2">peptidylprolyl isomerase</fullName>
        <ecNumber evidence="2">5.2.1.8</ecNumber>
    </recommendedName>
</protein>
<keyword evidence="3 6" id="KW-0732">Signal</keyword>
<accession>A0ABX1ZLC5</accession>
<dbReference type="Proteomes" id="UP000618579">
    <property type="component" value="Unassembled WGS sequence"/>
</dbReference>
<reference evidence="7 8" key="1">
    <citation type="submission" date="2019-10" db="EMBL/GenBank/DDBJ databases">
        <title>Description of Paenibacillus pedi sp. nov.</title>
        <authorList>
            <person name="Carlier A."/>
            <person name="Qi S."/>
        </authorList>
    </citation>
    <scope>NUCLEOTIDE SEQUENCE [LARGE SCALE GENOMIC DNA]</scope>
    <source>
        <strain evidence="7 8">LMG 31457</strain>
    </source>
</reference>
<sequence>MIKKKFENFRFIILSCALVMLAVVTSASVLTFESRSDEKIVFTMDGSAITYDEFQLVLQNKKALTTSYFKEKYNADYNKNFWSAVYQGENPAEYAKQLAVDELLKIKAEQRLMKENDVIQETTYRAFLKNLQDENEQRQRKYKNNQPVYGPIQYSAFEYYSYFRSINYQKLIEKLAKDAQNTQSDDFYQAYYKEMKDDYFKMRSSFDYEKISLKGGSATMKILQEIKDKATAGGIDSKTAAEQLGVPANIEKQTLDPKKISKDDIFTNQLYETFLDLKEMDFSEIYETDGAATVFRVLKKQEGAYEEYKDVKSAVIQIYVQNQLDEKVEQYRKEAKVEINHSVYDKIIPQ</sequence>
<comment type="caution">
    <text evidence="7">The sequence shown here is derived from an EMBL/GenBank/DDBJ whole genome shotgun (WGS) entry which is preliminary data.</text>
</comment>
<dbReference type="PANTHER" id="PTHR47245">
    <property type="entry name" value="PEPTIDYLPROLYL ISOMERASE"/>
    <property type="match status" value="1"/>
</dbReference>
<evidence type="ECO:0000256" key="5">
    <source>
        <dbReference type="ARBA" id="ARBA00023235"/>
    </source>
</evidence>
<dbReference type="Gene3D" id="3.10.50.40">
    <property type="match status" value="1"/>
</dbReference>
<evidence type="ECO:0000256" key="2">
    <source>
        <dbReference type="ARBA" id="ARBA00013194"/>
    </source>
</evidence>
<dbReference type="Gene3D" id="1.10.4030.10">
    <property type="entry name" value="Porin chaperone SurA, peptide-binding domain"/>
    <property type="match status" value="1"/>
</dbReference>
<dbReference type="EC" id="5.2.1.8" evidence="2"/>
<evidence type="ECO:0000313" key="7">
    <source>
        <dbReference type="EMBL" id="NOV00626.1"/>
    </source>
</evidence>
<evidence type="ECO:0000313" key="8">
    <source>
        <dbReference type="Proteomes" id="UP000618579"/>
    </source>
</evidence>
<evidence type="ECO:0000256" key="4">
    <source>
        <dbReference type="ARBA" id="ARBA00023110"/>
    </source>
</evidence>
<evidence type="ECO:0000256" key="3">
    <source>
        <dbReference type="ARBA" id="ARBA00022729"/>
    </source>
</evidence>
<comment type="catalytic activity">
    <reaction evidence="1">
        <text>[protein]-peptidylproline (omega=180) = [protein]-peptidylproline (omega=0)</text>
        <dbReference type="Rhea" id="RHEA:16237"/>
        <dbReference type="Rhea" id="RHEA-COMP:10747"/>
        <dbReference type="Rhea" id="RHEA-COMP:10748"/>
        <dbReference type="ChEBI" id="CHEBI:83833"/>
        <dbReference type="ChEBI" id="CHEBI:83834"/>
        <dbReference type="EC" id="5.2.1.8"/>
    </reaction>
</comment>
<evidence type="ECO:0000256" key="6">
    <source>
        <dbReference type="SAM" id="SignalP"/>
    </source>
</evidence>
<name>A0ABX1ZLC5_9BACL</name>
<keyword evidence="5" id="KW-0413">Isomerase</keyword>
<evidence type="ECO:0000256" key="1">
    <source>
        <dbReference type="ARBA" id="ARBA00000971"/>
    </source>
</evidence>
<keyword evidence="8" id="KW-1185">Reference proteome</keyword>
<dbReference type="PANTHER" id="PTHR47245:SF1">
    <property type="entry name" value="FOLDASE PROTEIN PRSA"/>
    <property type="match status" value="1"/>
</dbReference>
<dbReference type="EMBL" id="WHNZ01000022">
    <property type="protein sequence ID" value="NOV00626.1"/>
    <property type="molecule type" value="Genomic_DNA"/>
</dbReference>
<dbReference type="RefSeq" id="WP_171683460.1">
    <property type="nucleotide sequence ID" value="NZ_WHNZ01000022.1"/>
</dbReference>
<dbReference type="InterPro" id="IPR046357">
    <property type="entry name" value="PPIase_dom_sf"/>
</dbReference>
<keyword evidence="4" id="KW-0697">Rotamase</keyword>
<proteinExistence type="predicted"/>